<evidence type="ECO:0000313" key="19">
    <source>
        <dbReference type="Proteomes" id="UP001596104"/>
    </source>
</evidence>
<keyword evidence="4" id="KW-0410">Iron transport</keyword>
<feature type="domain" description="TonB-dependent receptor-like beta-barrel" evidence="16">
    <location>
        <begin position="259"/>
        <end position="685"/>
    </location>
</feature>
<name>A0ABW0HAF7_9HYPH</name>
<comment type="caution">
    <text evidence="18">The sequence shown here is derived from an EMBL/GenBank/DDBJ whole genome shotgun (WGS) entry which is preliminary data.</text>
</comment>
<dbReference type="Gene3D" id="2.40.170.20">
    <property type="entry name" value="TonB-dependent receptor, beta-barrel domain"/>
    <property type="match status" value="1"/>
</dbReference>
<dbReference type="RefSeq" id="WP_377008502.1">
    <property type="nucleotide sequence ID" value="NZ_JBHSLV010000020.1"/>
</dbReference>
<keyword evidence="9 14" id="KW-0798">TonB box</keyword>
<proteinExistence type="inferred from homology"/>
<dbReference type="PANTHER" id="PTHR32552:SF81">
    <property type="entry name" value="TONB-DEPENDENT OUTER MEMBRANE RECEPTOR"/>
    <property type="match status" value="1"/>
</dbReference>
<evidence type="ECO:0000256" key="12">
    <source>
        <dbReference type="PROSITE-ProRule" id="PRU01360"/>
    </source>
</evidence>
<evidence type="ECO:0000256" key="4">
    <source>
        <dbReference type="ARBA" id="ARBA00022496"/>
    </source>
</evidence>
<evidence type="ECO:0000256" key="2">
    <source>
        <dbReference type="ARBA" id="ARBA00022448"/>
    </source>
</evidence>
<keyword evidence="7" id="KW-0408">Iron</keyword>
<keyword evidence="18" id="KW-0675">Receptor</keyword>
<keyword evidence="10 12" id="KW-0472">Membrane</keyword>
<dbReference type="SUPFAM" id="SSF56935">
    <property type="entry name" value="Porins"/>
    <property type="match status" value="1"/>
</dbReference>
<reference evidence="19" key="1">
    <citation type="journal article" date="2019" name="Int. J. Syst. Evol. Microbiol.">
        <title>The Global Catalogue of Microorganisms (GCM) 10K type strain sequencing project: providing services to taxonomists for standard genome sequencing and annotation.</title>
        <authorList>
            <consortium name="The Broad Institute Genomics Platform"/>
            <consortium name="The Broad Institute Genome Sequencing Center for Infectious Disease"/>
            <person name="Wu L."/>
            <person name="Ma J."/>
        </authorList>
    </citation>
    <scope>NUCLEOTIDE SEQUENCE [LARGE SCALE GENOMIC DNA]</scope>
    <source>
        <strain evidence="19">CGMCC 1.16326</strain>
    </source>
</reference>
<dbReference type="Pfam" id="PF07715">
    <property type="entry name" value="Plug"/>
    <property type="match status" value="1"/>
</dbReference>
<evidence type="ECO:0000256" key="11">
    <source>
        <dbReference type="ARBA" id="ARBA00023237"/>
    </source>
</evidence>
<feature type="short sequence motif" description="TonB C-terminal box" evidence="13">
    <location>
        <begin position="708"/>
        <end position="725"/>
    </location>
</feature>
<evidence type="ECO:0000256" key="5">
    <source>
        <dbReference type="ARBA" id="ARBA00022692"/>
    </source>
</evidence>
<organism evidence="18 19">
    <name type="scientific">Bosea vestrisii</name>
    <dbReference type="NCBI Taxonomy" id="151416"/>
    <lineage>
        <taxon>Bacteria</taxon>
        <taxon>Pseudomonadati</taxon>
        <taxon>Pseudomonadota</taxon>
        <taxon>Alphaproteobacteria</taxon>
        <taxon>Hyphomicrobiales</taxon>
        <taxon>Boseaceae</taxon>
        <taxon>Bosea</taxon>
    </lineage>
</organism>
<evidence type="ECO:0000313" key="18">
    <source>
        <dbReference type="EMBL" id="MFC5393511.1"/>
    </source>
</evidence>
<evidence type="ECO:0000256" key="3">
    <source>
        <dbReference type="ARBA" id="ARBA00022452"/>
    </source>
</evidence>
<dbReference type="PROSITE" id="PS52016">
    <property type="entry name" value="TONB_DEPENDENT_REC_3"/>
    <property type="match status" value="1"/>
</dbReference>
<feature type="signal peptide" evidence="15">
    <location>
        <begin position="1"/>
        <end position="24"/>
    </location>
</feature>
<keyword evidence="3 12" id="KW-1134">Transmembrane beta strand</keyword>
<dbReference type="InterPro" id="IPR039426">
    <property type="entry name" value="TonB-dep_rcpt-like"/>
</dbReference>
<dbReference type="PROSITE" id="PS01156">
    <property type="entry name" value="TONB_DEPENDENT_REC_2"/>
    <property type="match status" value="1"/>
</dbReference>
<comment type="similarity">
    <text evidence="12 14">Belongs to the TonB-dependent receptor family.</text>
</comment>
<dbReference type="InterPro" id="IPR010917">
    <property type="entry name" value="TonB_rcpt_CS"/>
</dbReference>
<feature type="chain" id="PRO_5047028861" evidence="15">
    <location>
        <begin position="25"/>
        <end position="725"/>
    </location>
</feature>
<dbReference type="PANTHER" id="PTHR32552">
    <property type="entry name" value="FERRICHROME IRON RECEPTOR-RELATED"/>
    <property type="match status" value="1"/>
</dbReference>
<feature type="domain" description="TonB-dependent receptor plug" evidence="17">
    <location>
        <begin position="54"/>
        <end position="158"/>
    </location>
</feature>
<keyword evidence="5 12" id="KW-0812">Transmembrane</keyword>
<evidence type="ECO:0000259" key="17">
    <source>
        <dbReference type="Pfam" id="PF07715"/>
    </source>
</evidence>
<dbReference type="InterPro" id="IPR000531">
    <property type="entry name" value="Beta-barrel_TonB"/>
</dbReference>
<evidence type="ECO:0000256" key="10">
    <source>
        <dbReference type="ARBA" id="ARBA00023136"/>
    </source>
</evidence>
<keyword evidence="19" id="KW-1185">Reference proteome</keyword>
<dbReference type="Pfam" id="PF00593">
    <property type="entry name" value="TonB_dep_Rec_b-barrel"/>
    <property type="match status" value="1"/>
</dbReference>
<keyword evidence="2 12" id="KW-0813">Transport</keyword>
<dbReference type="InterPro" id="IPR036942">
    <property type="entry name" value="Beta-barrel_TonB_sf"/>
</dbReference>
<accession>A0ABW0HAF7</accession>
<dbReference type="CDD" id="cd01347">
    <property type="entry name" value="ligand_gated_channel"/>
    <property type="match status" value="1"/>
</dbReference>
<keyword evidence="8" id="KW-0406">Ion transport</keyword>
<protein>
    <submittedName>
        <fullName evidence="18">TonB-dependent receptor</fullName>
    </submittedName>
</protein>
<gene>
    <name evidence="18" type="ORF">ACFPPC_12760</name>
</gene>
<evidence type="ECO:0000256" key="1">
    <source>
        <dbReference type="ARBA" id="ARBA00004571"/>
    </source>
</evidence>
<dbReference type="EMBL" id="JBHSLV010000020">
    <property type="protein sequence ID" value="MFC5393511.1"/>
    <property type="molecule type" value="Genomic_DNA"/>
</dbReference>
<evidence type="ECO:0000256" key="7">
    <source>
        <dbReference type="ARBA" id="ARBA00023004"/>
    </source>
</evidence>
<evidence type="ECO:0000256" key="15">
    <source>
        <dbReference type="SAM" id="SignalP"/>
    </source>
</evidence>
<evidence type="ECO:0000256" key="13">
    <source>
        <dbReference type="PROSITE-ProRule" id="PRU10144"/>
    </source>
</evidence>
<evidence type="ECO:0000256" key="14">
    <source>
        <dbReference type="RuleBase" id="RU003357"/>
    </source>
</evidence>
<keyword evidence="6 15" id="KW-0732">Signal</keyword>
<evidence type="ECO:0000259" key="16">
    <source>
        <dbReference type="Pfam" id="PF00593"/>
    </source>
</evidence>
<comment type="subcellular location">
    <subcellularLocation>
        <location evidence="1 12">Cell outer membrane</location>
        <topology evidence="1 12">Multi-pass membrane protein</topology>
    </subcellularLocation>
</comment>
<keyword evidence="11 12" id="KW-0998">Cell outer membrane</keyword>
<sequence length="725" mass="76992">MTTAKRGGWGLRTAVAGGVVAAMAAPSAAQQAAPPVIALDEITVTARKIEEGIQRVPLSVTGVSASELANGGIKSSEDLARWVPGFNFTNSGLPFANLLNIRGVGSSSAVLAPAVNYYVDGIPVPSRVFDQRFLDASQIEVLRGPQGTLFGLNAQAGAVTIATGQPTRNFQGQTGSEIGSYGRREANFTLSGPVSETVSARVAGRLYGYDGDIRNVIFSAPGTVASAGRDVREEGLGAISGKVLIQPNAATSVELSAHYRRDLQRPTTGVWLDDPAGPRNAYNPVPKDSVEAGGAGMTIKHDLGWGKLTAITGFHRYQLGLRADIVDGFIANAQTGVPPFAVQAPGVNVRRIDERNTQFTQEVRLDGETAGGVRWVAGVSALHSQFSSTTDITALALANGAYTGKVETTNLAAFGEVTVPLTERLRWIGGLRLTSERKQFDGLFLGRPGAVPAAPVFVEAGSTDDVFLTGRTGLSYDLTPSLTTYVTIARGEKPGGYPYYNQFAAMRVPLAAYRSAQTWSYEAGLRGTPFGDRLQLSAAIFYNDTKDEQLFTFNPVAGRFDVQNANTRSHGAELEAKVKLTDNLMVAANLAVLDSEITSAPNRSLVGNEVPYAPAFTASVAAEYRQPLTLAGIGGSVFGRVEYQHVGCRQIDPANSRKLASYDLVNLRAGWQSERFDVYGYVQNLFDHDYALSAFQASTTSTGRPVFAGVPGTPRTLGLGASFKF</sequence>
<evidence type="ECO:0000256" key="9">
    <source>
        <dbReference type="ARBA" id="ARBA00023077"/>
    </source>
</evidence>
<dbReference type="Proteomes" id="UP001596104">
    <property type="component" value="Unassembled WGS sequence"/>
</dbReference>
<evidence type="ECO:0000256" key="6">
    <source>
        <dbReference type="ARBA" id="ARBA00022729"/>
    </source>
</evidence>
<evidence type="ECO:0000256" key="8">
    <source>
        <dbReference type="ARBA" id="ARBA00023065"/>
    </source>
</evidence>
<dbReference type="InterPro" id="IPR012910">
    <property type="entry name" value="Plug_dom"/>
</dbReference>